<dbReference type="Proteomes" id="UP000019678">
    <property type="component" value="Unassembled WGS sequence"/>
</dbReference>
<evidence type="ECO:0000256" key="1">
    <source>
        <dbReference type="SAM" id="MobiDB-lite"/>
    </source>
</evidence>
<reference evidence="2 3" key="1">
    <citation type="submission" date="2013-05" db="EMBL/GenBank/DDBJ databases">
        <title>Genome assembly of Chondromyces apiculatus DSM 436.</title>
        <authorList>
            <person name="Sharma G."/>
            <person name="Khatri I."/>
            <person name="Kaur C."/>
            <person name="Mayilraj S."/>
            <person name="Subramanian S."/>
        </authorList>
    </citation>
    <scope>NUCLEOTIDE SEQUENCE [LARGE SCALE GENOMIC DNA]</scope>
    <source>
        <strain evidence="2 3">DSM 436</strain>
    </source>
</reference>
<dbReference type="AlphaFoldDB" id="A0A017T915"/>
<dbReference type="EMBL" id="ASRX01000021">
    <property type="protein sequence ID" value="EYF05763.1"/>
    <property type="molecule type" value="Genomic_DNA"/>
</dbReference>
<proteinExistence type="predicted"/>
<name>A0A017T915_9BACT</name>
<comment type="caution">
    <text evidence="2">The sequence shown here is derived from an EMBL/GenBank/DDBJ whole genome shotgun (WGS) entry which is preliminary data.</text>
</comment>
<dbReference type="Gene3D" id="2.30.30.830">
    <property type="match status" value="1"/>
</dbReference>
<feature type="region of interest" description="Disordered" evidence="1">
    <location>
        <begin position="43"/>
        <end position="72"/>
    </location>
</feature>
<organism evidence="2 3">
    <name type="scientific">Chondromyces apiculatus DSM 436</name>
    <dbReference type="NCBI Taxonomy" id="1192034"/>
    <lineage>
        <taxon>Bacteria</taxon>
        <taxon>Pseudomonadati</taxon>
        <taxon>Myxococcota</taxon>
        <taxon>Polyangia</taxon>
        <taxon>Polyangiales</taxon>
        <taxon>Polyangiaceae</taxon>
        <taxon>Chondromyces</taxon>
    </lineage>
</organism>
<gene>
    <name evidence="2" type="ORF">CAP_3053</name>
</gene>
<sequence>MSVEFLSAPRRLVRRFARGPMLAGALLLPTAMTLVAGCEEEAPVAPPTTVKPGAPQAARPPSNPRAADAGADAVAEPELPPLPLRDFSEADFSESERNRDPFRSYESLFASQAKTRITIQRQVLVDRYALDELKLVGVVSRSPARALLTDPTGLGWVVKVGDFIGKAEIVHTGGATGADVAINWRVDRIRESDVVLIREDPAHPEIPPTTRVVALRSADEESSRFGLSEP</sequence>
<keyword evidence="3" id="KW-1185">Reference proteome</keyword>
<dbReference type="eggNOG" id="COG3168">
    <property type="taxonomic scope" value="Bacteria"/>
</dbReference>
<dbReference type="InterPro" id="IPR007446">
    <property type="entry name" value="PilP"/>
</dbReference>
<protein>
    <submittedName>
        <fullName evidence="2">Type IV pilus biogenesis protein PilP</fullName>
    </submittedName>
</protein>
<evidence type="ECO:0000313" key="3">
    <source>
        <dbReference type="Proteomes" id="UP000019678"/>
    </source>
</evidence>
<accession>A0A017T915</accession>
<dbReference type="RefSeq" id="WP_231511501.1">
    <property type="nucleotide sequence ID" value="NZ_ASRX01000021.1"/>
</dbReference>
<evidence type="ECO:0000313" key="2">
    <source>
        <dbReference type="EMBL" id="EYF05763.1"/>
    </source>
</evidence>
<dbReference type="STRING" id="1192034.CAP_3053"/>
<dbReference type="Pfam" id="PF04351">
    <property type="entry name" value="PilP"/>
    <property type="match status" value="1"/>
</dbReference>